<dbReference type="OrthoDB" id="361870at2759"/>
<reference evidence="8" key="1">
    <citation type="submission" date="2017-02" db="UniProtKB">
        <authorList>
            <consortium name="WormBaseParasite"/>
        </authorList>
    </citation>
    <scope>IDENTIFICATION</scope>
</reference>
<dbReference type="InterPro" id="IPR034704">
    <property type="entry name" value="Ribosomal_bL28/bL31-like_sf"/>
</dbReference>
<dbReference type="GO" id="GO:0003735">
    <property type="term" value="F:structural constituent of ribosome"/>
    <property type="evidence" value="ECO:0007669"/>
    <property type="project" value="InterPro"/>
</dbReference>
<dbReference type="InterPro" id="IPR026569">
    <property type="entry name" value="Ribosomal_bL28"/>
</dbReference>
<evidence type="ECO:0000313" key="8">
    <source>
        <dbReference type="WBParaSite" id="TASK_0000909901-mRNA-1"/>
    </source>
</evidence>
<dbReference type="PANTHER" id="PTHR13528">
    <property type="entry name" value="39S RIBOSOMAL PROTEIN L28, MITOCHONDRIAL"/>
    <property type="match status" value="1"/>
</dbReference>
<dbReference type="AlphaFoldDB" id="A0A0R3WE69"/>
<evidence type="ECO:0000256" key="5">
    <source>
        <dbReference type="ARBA" id="ARBA00035538"/>
    </source>
</evidence>
<evidence type="ECO:0000256" key="3">
    <source>
        <dbReference type="ARBA" id="ARBA00023274"/>
    </source>
</evidence>
<dbReference type="Proteomes" id="UP000282613">
    <property type="component" value="Unassembled WGS sequence"/>
</dbReference>
<evidence type="ECO:0000256" key="1">
    <source>
        <dbReference type="ARBA" id="ARBA00008760"/>
    </source>
</evidence>
<evidence type="ECO:0000256" key="4">
    <source>
        <dbReference type="ARBA" id="ARBA00035269"/>
    </source>
</evidence>
<dbReference type="PANTHER" id="PTHR13528:SF2">
    <property type="entry name" value="LARGE RIBOSOMAL SUBUNIT PROTEIN BL28M"/>
    <property type="match status" value="1"/>
</dbReference>
<reference evidence="6 7" key="2">
    <citation type="submission" date="2018-11" db="EMBL/GenBank/DDBJ databases">
        <authorList>
            <consortium name="Pathogen Informatics"/>
        </authorList>
    </citation>
    <scope>NUCLEOTIDE SEQUENCE [LARGE SCALE GENOMIC DNA]</scope>
</reference>
<dbReference type="EMBL" id="UYRS01018988">
    <property type="protein sequence ID" value="VDK41865.1"/>
    <property type="molecule type" value="Genomic_DNA"/>
</dbReference>
<dbReference type="STRING" id="60517.A0A0R3WE69"/>
<name>A0A0R3WE69_TAEAS</name>
<dbReference type="GO" id="GO:0005762">
    <property type="term" value="C:mitochondrial large ribosomal subunit"/>
    <property type="evidence" value="ECO:0007669"/>
    <property type="project" value="TreeGrafter"/>
</dbReference>
<accession>A0A0R3WE69</accession>
<evidence type="ECO:0000256" key="2">
    <source>
        <dbReference type="ARBA" id="ARBA00022980"/>
    </source>
</evidence>
<dbReference type="WBParaSite" id="TASK_0000909901-mRNA-1">
    <property type="protein sequence ID" value="TASK_0000909901-mRNA-1"/>
    <property type="gene ID" value="TASK_0000909901"/>
</dbReference>
<evidence type="ECO:0000313" key="7">
    <source>
        <dbReference type="Proteomes" id="UP000282613"/>
    </source>
</evidence>
<protein>
    <recommendedName>
        <fullName evidence="4">Large ribosomal subunit protein bL28m</fullName>
    </recommendedName>
    <alternativeName>
        <fullName evidence="5">39S ribosomal protein L28, mitochondrial</fullName>
    </alternativeName>
</protein>
<keyword evidence="2" id="KW-0689">Ribosomal protein</keyword>
<sequence length="348" mass="39834">MSRFLFYPHARKVIERLPEHFKKAYLKRHTSNSRLSYFEKGEDQFIKAANNSMSVLCPLLMCDWFRYPKEFFDIPPAVIFPEESQRSLWGGEGIVRGFTEVKRTRTRVPKTWGPELRQNLFYSEILDRWLMIIVSLTALKQIELMKGLDNYLLMTPENEINSRLGMHIKREILLKLSDPEFKKLKPDIVAKYAQFIIPGNEAEWVGLTLDEAIKKQMKIDYLHERAAASIPKKEILTKALLKQLDSDKEHPQLCMFPSCSPSIHINMATLKVSIYKSPGNVLRGGGIISLTLPVGGKITGENLCASFTLTKLYGFLTKQGESNISLYFLSSVTGNWPLGINLVPYLWG</sequence>
<gene>
    <name evidence="6" type="ORF">TASK_LOCUS9100</name>
</gene>
<keyword evidence="3" id="KW-0687">Ribonucleoprotein</keyword>
<proteinExistence type="inferred from homology"/>
<dbReference type="SUPFAM" id="SSF143800">
    <property type="entry name" value="L28p-like"/>
    <property type="match status" value="1"/>
</dbReference>
<comment type="similarity">
    <text evidence="1">Belongs to the bacterial ribosomal protein bL28 family.</text>
</comment>
<organism evidence="8">
    <name type="scientific">Taenia asiatica</name>
    <name type="common">Asian tapeworm</name>
    <dbReference type="NCBI Taxonomy" id="60517"/>
    <lineage>
        <taxon>Eukaryota</taxon>
        <taxon>Metazoa</taxon>
        <taxon>Spiralia</taxon>
        <taxon>Lophotrochozoa</taxon>
        <taxon>Platyhelminthes</taxon>
        <taxon>Cestoda</taxon>
        <taxon>Eucestoda</taxon>
        <taxon>Cyclophyllidea</taxon>
        <taxon>Taeniidae</taxon>
        <taxon>Taenia</taxon>
    </lineage>
</organism>
<evidence type="ECO:0000313" key="6">
    <source>
        <dbReference type="EMBL" id="VDK41865.1"/>
    </source>
</evidence>
<keyword evidence="7" id="KW-1185">Reference proteome</keyword>